<dbReference type="Pfam" id="PF00668">
    <property type="entry name" value="Condensation"/>
    <property type="match status" value="1"/>
</dbReference>
<dbReference type="SUPFAM" id="SSF47336">
    <property type="entry name" value="ACP-like"/>
    <property type="match status" value="1"/>
</dbReference>
<dbReference type="InterPro" id="IPR009081">
    <property type="entry name" value="PP-bd_ACP"/>
</dbReference>
<dbReference type="Pfam" id="PF00550">
    <property type="entry name" value="PP-binding"/>
    <property type="match status" value="1"/>
</dbReference>
<dbReference type="InterPro" id="IPR010071">
    <property type="entry name" value="AA_adenyl_dom"/>
</dbReference>
<dbReference type="SUPFAM" id="SSF53474">
    <property type="entry name" value="alpha/beta-Hydrolases"/>
    <property type="match status" value="1"/>
</dbReference>
<dbReference type="Gene3D" id="3.40.50.1820">
    <property type="entry name" value="alpha/beta hydrolase"/>
    <property type="match status" value="1"/>
</dbReference>
<dbReference type="Pfam" id="PF00975">
    <property type="entry name" value="Thioesterase"/>
    <property type="match status" value="1"/>
</dbReference>
<reference evidence="4 5" key="1">
    <citation type="journal article" date="2019" name="Int. J. Syst. Evol. Microbiol.">
        <title>The Global Catalogue of Microorganisms (GCM) 10K type strain sequencing project: providing services to taxonomists for standard genome sequencing and annotation.</title>
        <authorList>
            <consortium name="The Broad Institute Genomics Platform"/>
            <consortium name="The Broad Institute Genome Sequencing Center for Infectious Disease"/>
            <person name="Wu L."/>
            <person name="Ma J."/>
        </authorList>
    </citation>
    <scope>NUCLEOTIDE SEQUENCE [LARGE SCALE GENOMIC DNA]</scope>
    <source>
        <strain evidence="4 5">JCM 16240</strain>
    </source>
</reference>
<sequence length="1347" mass="143989">MSQPSDRMTPGGMEQAACAAGPAWTPLTEAQEGLWYAQRLDPSNPIFNPAHCTTLRSPLDVPRFERAVNQALAEAEALALRFEDRPDGPVQCIDPARAPRLEIRDLRHLPQARAQADDWIRGDLRRPVDPVRDPLSRQVLFLCGPTLALWYQRVHHLAADGYGMALIESRAIRLYRALGEGNARGEPALAPLAPVWDEDRAWRADPRRTQAREFWMARCAGHVPAASLAAGSALSAHDCLRMEHEAPAGLVASLRALEAATEIGWPDMLTALGAAYVARHLGPSECVTGVPAMGRLGSKSARAVATVMNVLPWAWRPDEDAPLAETLLDAARSLRGLRRHGRYRAEHLRRDLALPGGLPRLHGPILNVLPFDAPYAAAGLDASQTVLCTGPVEDLTISFRAAPDAGGLRIELEANPALYAPDRVRAHLQRLTAFLGAALAAPRLADVPTLTADEHERWALAPNRTSHPVPAGTLWTRIRDRLRAEPGRVGLEDDDGTWTYADIDAWTACAARRLRARGAGPGALVAVALPRSARRVLCMLAILRSGAAYLPLDPRQPAARLRGILADARARILIGPAALCDGVDTRPLAAGTLGEPDETHAPPHLAETAPAAAADAGPEDPAYVIYTSGSTGAPKGVIVPHAAIVNRLEWMRAHYAIGPRDRILQKTPATFDVSVWELFLPFLSGACLVVAPPDAHRDPAWLCRLVRERHITVMHFVPSMLAAVLDEPAARGLAARLVFCSGEALPAALRDRFHRTIRAELHNLYGPTEAAVDVSYWPADARDDSQPVPIGWPVWNTRLHVLDERLRPVPPGTPGQLYLGGRQLACGYLGRPDLTAERFIPAPAGLPDERLYATGDLATRREDGAVVYLGRLDHQVKLRGQRIELGEIEAVLAAHPDVAQAAVLAREDRPGQALLAAYVVPEPGRAFDRDALATHMAGRLPDYMVPAAWVPMAALPVTANGKLDRKALPAPDLAGHDAARPLRGAAERRVAEAFRAVLGLSGLPGADDDFFALGGHSLLAARLALALRGGRELSLGAIFQYPTVARLAAHLEGGGGRVADGAQAGFGPVVTLREAAGRPALFCIHPAGGLSWCYGTLARALPTPRTVHGLQAPALALEGRAPAASLDALAQAYADQVLALQAGGPYHLAGWSVGGILAQAVAAVLQARGRTVGIVALLDAYPSEAWRDRPEPAPQDLHKALLHIAGADPDALPPERLNRHGVIEFLRAQGHPLGELSDARLDAVFQTVGHTNRLVRGHRHARYEGAALHFQAALDHADSGLDPRMWQPHVGTLACHAVDSTHAGLPGAAATARIAPVLDASLLAADSAAGACARSLLQPHRSHEEPA</sequence>
<dbReference type="InterPro" id="IPR029058">
    <property type="entry name" value="AB_hydrolase_fold"/>
</dbReference>
<dbReference type="SMART" id="SM00823">
    <property type="entry name" value="PKS_PP"/>
    <property type="match status" value="1"/>
</dbReference>
<dbReference type="EMBL" id="BAAAFN010000017">
    <property type="protein sequence ID" value="GAA0236646.1"/>
    <property type="molecule type" value="Genomic_DNA"/>
</dbReference>
<dbReference type="PROSITE" id="PS00455">
    <property type="entry name" value="AMP_BINDING"/>
    <property type="match status" value="1"/>
</dbReference>
<keyword evidence="2" id="KW-0597">Phosphoprotein</keyword>
<dbReference type="Proteomes" id="UP001501176">
    <property type="component" value="Unassembled WGS sequence"/>
</dbReference>
<dbReference type="RefSeq" id="WP_343821926.1">
    <property type="nucleotide sequence ID" value="NZ_BAAAFN010000017.1"/>
</dbReference>
<name>A0ABN0U2V6_9BURK</name>
<evidence type="ECO:0000259" key="3">
    <source>
        <dbReference type="PROSITE" id="PS50075"/>
    </source>
</evidence>
<keyword evidence="5" id="KW-1185">Reference proteome</keyword>
<dbReference type="Gene3D" id="3.30.559.30">
    <property type="entry name" value="Nonribosomal peptide synthetase, condensation domain"/>
    <property type="match status" value="1"/>
</dbReference>
<dbReference type="SUPFAM" id="SSF56801">
    <property type="entry name" value="Acetyl-CoA synthetase-like"/>
    <property type="match status" value="1"/>
</dbReference>
<dbReference type="InterPro" id="IPR025110">
    <property type="entry name" value="AMP-bd_C"/>
</dbReference>
<dbReference type="PROSITE" id="PS50075">
    <property type="entry name" value="CARRIER"/>
    <property type="match status" value="1"/>
</dbReference>
<comment type="caution">
    <text evidence="4">The sequence shown here is derived from an EMBL/GenBank/DDBJ whole genome shotgun (WGS) entry which is preliminary data.</text>
</comment>
<dbReference type="Pfam" id="PF00501">
    <property type="entry name" value="AMP-binding"/>
    <property type="match status" value="1"/>
</dbReference>
<dbReference type="Pfam" id="PF13193">
    <property type="entry name" value="AMP-binding_C"/>
    <property type="match status" value="1"/>
</dbReference>
<evidence type="ECO:0000256" key="1">
    <source>
        <dbReference type="ARBA" id="ARBA00022450"/>
    </source>
</evidence>
<dbReference type="InterPro" id="IPR042099">
    <property type="entry name" value="ANL_N_sf"/>
</dbReference>
<dbReference type="Gene3D" id="3.30.559.10">
    <property type="entry name" value="Chloramphenicol acetyltransferase-like domain"/>
    <property type="match status" value="1"/>
</dbReference>
<dbReference type="PANTHER" id="PTHR45527:SF1">
    <property type="entry name" value="FATTY ACID SYNTHASE"/>
    <property type="match status" value="1"/>
</dbReference>
<dbReference type="CDD" id="cd17646">
    <property type="entry name" value="A_NRPS_AB3403-like"/>
    <property type="match status" value="1"/>
</dbReference>
<organism evidence="4 5">
    <name type="scientific">Castellaniella daejeonensis</name>
    <dbReference type="NCBI Taxonomy" id="659013"/>
    <lineage>
        <taxon>Bacteria</taxon>
        <taxon>Pseudomonadati</taxon>
        <taxon>Pseudomonadota</taxon>
        <taxon>Betaproteobacteria</taxon>
        <taxon>Burkholderiales</taxon>
        <taxon>Alcaligenaceae</taxon>
        <taxon>Castellaniella</taxon>
    </lineage>
</organism>
<evidence type="ECO:0000256" key="2">
    <source>
        <dbReference type="ARBA" id="ARBA00022553"/>
    </source>
</evidence>
<evidence type="ECO:0000313" key="5">
    <source>
        <dbReference type="Proteomes" id="UP001501176"/>
    </source>
</evidence>
<dbReference type="InterPro" id="IPR020845">
    <property type="entry name" value="AMP-binding_CS"/>
</dbReference>
<dbReference type="Gene3D" id="3.40.50.12780">
    <property type="entry name" value="N-terminal domain of ligase-like"/>
    <property type="match status" value="1"/>
</dbReference>
<dbReference type="SMART" id="SM00824">
    <property type="entry name" value="PKS_TE"/>
    <property type="match status" value="1"/>
</dbReference>
<keyword evidence="1" id="KW-0596">Phosphopantetheine</keyword>
<dbReference type="PANTHER" id="PTHR45527">
    <property type="entry name" value="NONRIBOSOMAL PEPTIDE SYNTHETASE"/>
    <property type="match status" value="1"/>
</dbReference>
<accession>A0ABN0U2V6</accession>
<feature type="domain" description="Carrier" evidence="3">
    <location>
        <begin position="981"/>
        <end position="1055"/>
    </location>
</feature>
<dbReference type="InterPro" id="IPR000873">
    <property type="entry name" value="AMP-dep_synth/lig_dom"/>
</dbReference>
<dbReference type="InterPro" id="IPR036736">
    <property type="entry name" value="ACP-like_sf"/>
</dbReference>
<dbReference type="SUPFAM" id="SSF52777">
    <property type="entry name" value="CoA-dependent acyltransferases"/>
    <property type="match status" value="2"/>
</dbReference>
<dbReference type="InterPro" id="IPR001031">
    <property type="entry name" value="Thioesterase"/>
</dbReference>
<dbReference type="InterPro" id="IPR001242">
    <property type="entry name" value="Condensation_dom"/>
</dbReference>
<dbReference type="NCBIfam" id="TIGR01733">
    <property type="entry name" value="AA-adenyl-dom"/>
    <property type="match status" value="1"/>
</dbReference>
<dbReference type="InterPro" id="IPR045851">
    <property type="entry name" value="AMP-bd_C_sf"/>
</dbReference>
<dbReference type="InterPro" id="IPR020802">
    <property type="entry name" value="TesA-like"/>
</dbReference>
<proteinExistence type="predicted"/>
<dbReference type="InterPro" id="IPR023213">
    <property type="entry name" value="CAT-like_dom_sf"/>
</dbReference>
<evidence type="ECO:0000313" key="4">
    <source>
        <dbReference type="EMBL" id="GAA0236646.1"/>
    </source>
</evidence>
<dbReference type="InterPro" id="IPR020806">
    <property type="entry name" value="PKS_PP-bd"/>
</dbReference>
<gene>
    <name evidence="4" type="primary">entF</name>
    <name evidence="4" type="ORF">GCM10009125_26950</name>
</gene>
<protein>
    <submittedName>
        <fullName evidence="4">Enterobactin non-ribosomal peptide synthetase EntF</fullName>
    </submittedName>
</protein>
<dbReference type="Gene3D" id="3.30.300.30">
    <property type="match status" value="1"/>
</dbReference>